<dbReference type="InterPro" id="IPR010093">
    <property type="entry name" value="SinI_DNA-bd"/>
</dbReference>
<dbReference type="GeneID" id="49615475"/>
<proteinExistence type="predicted"/>
<evidence type="ECO:0000313" key="2">
    <source>
        <dbReference type="EMBL" id="AXM97693.1"/>
    </source>
</evidence>
<name>A0AAD0VUQ7_PSEDL</name>
<dbReference type="InterPro" id="IPR041657">
    <property type="entry name" value="HTH_17"/>
</dbReference>
<organism evidence="2 3">
    <name type="scientific">Pseudomonas plecoglossicida</name>
    <dbReference type="NCBI Taxonomy" id="70775"/>
    <lineage>
        <taxon>Bacteria</taxon>
        <taxon>Pseudomonadati</taxon>
        <taxon>Pseudomonadota</taxon>
        <taxon>Gammaproteobacteria</taxon>
        <taxon>Pseudomonadales</taxon>
        <taxon>Pseudomonadaceae</taxon>
        <taxon>Pseudomonas</taxon>
    </lineage>
</organism>
<dbReference type="EMBL" id="CP031146">
    <property type="protein sequence ID" value="AXM97693.1"/>
    <property type="molecule type" value="Genomic_DNA"/>
</dbReference>
<dbReference type="GO" id="GO:0003677">
    <property type="term" value="F:DNA binding"/>
    <property type="evidence" value="ECO:0007669"/>
    <property type="project" value="InterPro"/>
</dbReference>
<gene>
    <name evidence="2" type="ORF">DVB73_18810</name>
</gene>
<sequence>MEQLRQLFSVNRAAETLDLSRSKLYDLMKRGQLRFVMIGADRRIPADEVARIAAEGVPLKGE</sequence>
<protein>
    <submittedName>
        <fullName evidence="2">Helix-turn-helix domain-containing protein</fullName>
    </submittedName>
</protein>
<dbReference type="Proteomes" id="UP000256503">
    <property type="component" value="Chromosome"/>
</dbReference>
<dbReference type="NCBIfam" id="TIGR01764">
    <property type="entry name" value="excise"/>
    <property type="match status" value="1"/>
</dbReference>
<dbReference type="Pfam" id="PF12728">
    <property type="entry name" value="HTH_17"/>
    <property type="match status" value="1"/>
</dbReference>
<reference evidence="2 3" key="1">
    <citation type="submission" date="2018-07" db="EMBL/GenBank/DDBJ databases">
        <title>Complete genome sequence of a Pseudomonas plecoglossicida strain pathogenic to the marine fish, Larimichthys crocea.</title>
        <authorList>
            <person name="Tao Z."/>
        </authorList>
    </citation>
    <scope>NUCLEOTIDE SEQUENCE [LARGE SCALE GENOMIC DNA]</scope>
    <source>
        <strain evidence="2 3">XSDHY-P</strain>
    </source>
</reference>
<evidence type="ECO:0000259" key="1">
    <source>
        <dbReference type="Pfam" id="PF12728"/>
    </source>
</evidence>
<dbReference type="AlphaFoldDB" id="A0AAD0VUQ7"/>
<accession>A0AAD0VUQ7</accession>
<dbReference type="RefSeq" id="WP_016393232.1">
    <property type="nucleotide sequence ID" value="NZ_CP031146.1"/>
</dbReference>
<feature type="domain" description="Helix-turn-helix" evidence="1">
    <location>
        <begin position="7"/>
        <end position="53"/>
    </location>
</feature>
<evidence type="ECO:0000313" key="3">
    <source>
        <dbReference type="Proteomes" id="UP000256503"/>
    </source>
</evidence>